<dbReference type="AlphaFoldDB" id="A0A9P8XTI2"/>
<dbReference type="OrthoDB" id="1738954at2759"/>
<keyword evidence="1" id="KW-0067">ATP-binding</keyword>
<dbReference type="GO" id="GO:0005524">
    <property type="term" value="F:ATP binding"/>
    <property type="evidence" value="ECO:0007669"/>
    <property type="project" value="UniProtKB-UniRule"/>
</dbReference>
<proteinExistence type="predicted"/>
<keyword evidence="3" id="KW-1185">Reference proteome</keyword>
<dbReference type="SUPFAM" id="SSF56112">
    <property type="entry name" value="Protein kinase-like (PK-like)"/>
    <property type="match status" value="1"/>
</dbReference>
<sequence length="132" mass="15038">MVTVAAEEIKSKSKVLMTQDLEPWELLENLGKGAFSQVYRARDLEGDAGEVAVKVVPKFKMNNQGRAMDSDTAGSIPLFATWRRDRYFRYELPSAWANRSRQRVDRLVPDACRPHECRRLWILASTGVIVPT</sequence>
<organism evidence="2 3">
    <name type="scientific">Microdochium trichocladiopsis</name>
    <dbReference type="NCBI Taxonomy" id="1682393"/>
    <lineage>
        <taxon>Eukaryota</taxon>
        <taxon>Fungi</taxon>
        <taxon>Dikarya</taxon>
        <taxon>Ascomycota</taxon>
        <taxon>Pezizomycotina</taxon>
        <taxon>Sordariomycetes</taxon>
        <taxon>Xylariomycetidae</taxon>
        <taxon>Xylariales</taxon>
        <taxon>Microdochiaceae</taxon>
        <taxon>Microdochium</taxon>
    </lineage>
</organism>
<dbReference type="Gene3D" id="3.30.200.20">
    <property type="entry name" value="Phosphorylase Kinase, domain 1"/>
    <property type="match status" value="1"/>
</dbReference>
<gene>
    <name evidence="2" type="ORF">B0I36DRAFT_436721</name>
</gene>
<dbReference type="Proteomes" id="UP000756346">
    <property type="component" value="Unassembled WGS sequence"/>
</dbReference>
<dbReference type="InterPro" id="IPR017441">
    <property type="entry name" value="Protein_kinase_ATP_BS"/>
</dbReference>
<accession>A0A9P8XTI2</accession>
<comment type="caution">
    <text evidence="2">The sequence shown here is derived from an EMBL/GenBank/DDBJ whole genome shotgun (WGS) entry which is preliminary data.</text>
</comment>
<evidence type="ECO:0000256" key="1">
    <source>
        <dbReference type="PROSITE-ProRule" id="PRU10141"/>
    </source>
</evidence>
<evidence type="ECO:0000313" key="2">
    <source>
        <dbReference type="EMBL" id="KAH7012776.1"/>
    </source>
</evidence>
<protein>
    <recommendedName>
        <fullName evidence="4">Protein kinase domain-containing protein</fullName>
    </recommendedName>
</protein>
<keyword evidence="1" id="KW-0547">Nucleotide-binding</keyword>
<dbReference type="GeneID" id="70192392"/>
<dbReference type="RefSeq" id="XP_046005041.1">
    <property type="nucleotide sequence ID" value="XM_046162846.1"/>
</dbReference>
<reference evidence="2" key="1">
    <citation type="journal article" date="2021" name="Nat. Commun.">
        <title>Genetic determinants of endophytism in the Arabidopsis root mycobiome.</title>
        <authorList>
            <person name="Mesny F."/>
            <person name="Miyauchi S."/>
            <person name="Thiergart T."/>
            <person name="Pickel B."/>
            <person name="Atanasova L."/>
            <person name="Karlsson M."/>
            <person name="Huettel B."/>
            <person name="Barry K.W."/>
            <person name="Haridas S."/>
            <person name="Chen C."/>
            <person name="Bauer D."/>
            <person name="Andreopoulos W."/>
            <person name="Pangilinan J."/>
            <person name="LaButti K."/>
            <person name="Riley R."/>
            <person name="Lipzen A."/>
            <person name="Clum A."/>
            <person name="Drula E."/>
            <person name="Henrissat B."/>
            <person name="Kohler A."/>
            <person name="Grigoriev I.V."/>
            <person name="Martin F.M."/>
            <person name="Hacquard S."/>
        </authorList>
    </citation>
    <scope>NUCLEOTIDE SEQUENCE</scope>
    <source>
        <strain evidence="2">MPI-CAGE-CH-0230</strain>
    </source>
</reference>
<dbReference type="InterPro" id="IPR011009">
    <property type="entry name" value="Kinase-like_dom_sf"/>
</dbReference>
<evidence type="ECO:0000313" key="3">
    <source>
        <dbReference type="Proteomes" id="UP000756346"/>
    </source>
</evidence>
<dbReference type="EMBL" id="JAGTJQ010000014">
    <property type="protein sequence ID" value="KAH7012776.1"/>
    <property type="molecule type" value="Genomic_DNA"/>
</dbReference>
<evidence type="ECO:0008006" key="4">
    <source>
        <dbReference type="Google" id="ProtNLM"/>
    </source>
</evidence>
<name>A0A9P8XTI2_9PEZI</name>
<dbReference type="PROSITE" id="PS00107">
    <property type="entry name" value="PROTEIN_KINASE_ATP"/>
    <property type="match status" value="1"/>
</dbReference>
<feature type="binding site" evidence="1">
    <location>
        <position position="54"/>
    </location>
    <ligand>
        <name>ATP</name>
        <dbReference type="ChEBI" id="CHEBI:30616"/>
    </ligand>
</feature>